<dbReference type="RefSeq" id="WP_377467454.1">
    <property type="nucleotide sequence ID" value="NZ_JBHUOP010000005.1"/>
</dbReference>
<evidence type="ECO:0000313" key="3">
    <source>
        <dbReference type="EMBL" id="MFD2841456.1"/>
    </source>
</evidence>
<gene>
    <name evidence="3" type="ORF">ACFSYH_12895</name>
</gene>
<feature type="transmembrane region" description="Helical" evidence="2">
    <location>
        <begin position="50"/>
        <end position="82"/>
    </location>
</feature>
<evidence type="ECO:0000313" key="4">
    <source>
        <dbReference type="Proteomes" id="UP001597391"/>
    </source>
</evidence>
<name>A0ABW5XGJ2_9MICO</name>
<keyword evidence="2" id="KW-0472">Membrane</keyword>
<sequence length="121" mass="12880">MANATKGRSKKKKAHTPQVRKATQLSAAEQRKAARKVAKKVSEPSLFKTAWFWIPLLVALVTSPALAFLSAGVGVLIVIVGACLQKTDRMRGRLLVAGLGAVIGSLPYIVYLVLGWVGVIG</sequence>
<keyword evidence="4" id="KW-1185">Reference proteome</keyword>
<evidence type="ECO:0000256" key="1">
    <source>
        <dbReference type="SAM" id="MobiDB-lite"/>
    </source>
</evidence>
<protein>
    <recommendedName>
        <fullName evidence="5">DUF4190 domain-containing protein</fullName>
    </recommendedName>
</protein>
<reference evidence="4" key="1">
    <citation type="journal article" date="2019" name="Int. J. Syst. Evol. Microbiol.">
        <title>The Global Catalogue of Microorganisms (GCM) 10K type strain sequencing project: providing services to taxonomists for standard genome sequencing and annotation.</title>
        <authorList>
            <consortium name="The Broad Institute Genomics Platform"/>
            <consortium name="The Broad Institute Genome Sequencing Center for Infectious Disease"/>
            <person name="Wu L."/>
            <person name="Ma J."/>
        </authorList>
    </citation>
    <scope>NUCLEOTIDE SEQUENCE [LARGE SCALE GENOMIC DNA]</scope>
    <source>
        <strain evidence="4">KCTC 33576</strain>
    </source>
</reference>
<accession>A0ABW5XGJ2</accession>
<keyword evidence="2" id="KW-1133">Transmembrane helix</keyword>
<dbReference type="Proteomes" id="UP001597391">
    <property type="component" value="Unassembled WGS sequence"/>
</dbReference>
<evidence type="ECO:0000256" key="2">
    <source>
        <dbReference type="SAM" id="Phobius"/>
    </source>
</evidence>
<comment type="caution">
    <text evidence="3">The sequence shown here is derived from an EMBL/GenBank/DDBJ whole genome shotgun (WGS) entry which is preliminary data.</text>
</comment>
<proteinExistence type="predicted"/>
<feature type="transmembrane region" description="Helical" evidence="2">
    <location>
        <begin position="94"/>
        <end position="119"/>
    </location>
</feature>
<evidence type="ECO:0008006" key="5">
    <source>
        <dbReference type="Google" id="ProtNLM"/>
    </source>
</evidence>
<dbReference type="EMBL" id="JBHUOP010000005">
    <property type="protein sequence ID" value="MFD2841456.1"/>
    <property type="molecule type" value="Genomic_DNA"/>
</dbReference>
<organism evidence="3 4">
    <name type="scientific">Populibacterium corticicola</name>
    <dbReference type="NCBI Taxonomy" id="1812826"/>
    <lineage>
        <taxon>Bacteria</taxon>
        <taxon>Bacillati</taxon>
        <taxon>Actinomycetota</taxon>
        <taxon>Actinomycetes</taxon>
        <taxon>Micrococcales</taxon>
        <taxon>Jonesiaceae</taxon>
        <taxon>Populibacterium</taxon>
    </lineage>
</organism>
<keyword evidence="2" id="KW-0812">Transmembrane</keyword>
<feature type="region of interest" description="Disordered" evidence="1">
    <location>
        <begin position="1"/>
        <end position="28"/>
    </location>
</feature>